<keyword evidence="4" id="KW-0472">Membrane</keyword>
<evidence type="ECO:0000256" key="1">
    <source>
        <dbReference type="ARBA" id="ARBA00009477"/>
    </source>
</evidence>
<dbReference type="NCBIfam" id="TIGR01730">
    <property type="entry name" value="RND_mfp"/>
    <property type="match status" value="1"/>
</dbReference>
<sequence>MAFETVFFTRGKLEFVEEIISKMAKHWIVSFPLGTQAIVALLFTIVLLMAPPTTNPAFAAEKYTCPMHPHYIAEGPGACPICGMDLVPMANADESVDEKVDETEGDSTTSDGGPDTGADADIRPAITIPPETIQNIGIRTEQAVMVRFGADIRSYGVVTENARITHVISGRVAGWIEKLHITAVGDEVKKGDPLFTLYSPELISAQQDYIAAIKSAIGGRIASSAKRLRALGIGNKALEEIKTRRRKLEHLPFYAETGGVVSHLMVSRGSYLKPGIQVATIQDYSSVWVQVSVAEKDLGFLKKNSKATVTFPNLGNMARAARIDYIHPTIDSGSRTGRARLVLDNPDGSLRPGAYADVVFETDIDKRLGIPSEAILKSSQGDFVVAALGEGRFQPRKVETGIRNKGRTEIMDGLTEGETVVVSGQFLIDSESSLRESFRKLQKLQTGLAQLKVTGEQQAMIDHLIDAALYLHETLTGGYELEAQMLASALQATERLLPQFRGAKLQFILQDARDALNLAKGAVTRKEQQLALARLTSALKPWVTQGRPEYYKGNGIRRYLDQESGSEWLQLEGEVLNPYGGGDALEVAFPDGSDDG</sequence>
<dbReference type="Pfam" id="PF25919">
    <property type="entry name" value="BSH_CusB"/>
    <property type="match status" value="1"/>
</dbReference>
<feature type="domain" description="Heavy metal binding" evidence="5">
    <location>
        <begin position="62"/>
        <end position="88"/>
    </location>
</feature>
<gene>
    <name evidence="10" type="ORF">BECKSD772E_GA0070983_106612</name>
    <name evidence="9" type="ORF">BECKSD772F_GA0070984_106213</name>
</gene>
<dbReference type="PANTHER" id="PTHR30097">
    <property type="entry name" value="CATION EFFLUX SYSTEM PROTEIN CUSB"/>
    <property type="match status" value="1"/>
</dbReference>
<dbReference type="GO" id="GO:0046914">
    <property type="term" value="F:transition metal ion binding"/>
    <property type="evidence" value="ECO:0007669"/>
    <property type="project" value="TreeGrafter"/>
</dbReference>
<dbReference type="GO" id="GO:0015679">
    <property type="term" value="P:plasma membrane copper ion transport"/>
    <property type="evidence" value="ECO:0007669"/>
    <property type="project" value="TreeGrafter"/>
</dbReference>
<dbReference type="Pfam" id="PF25975">
    <property type="entry name" value="CzcB_C"/>
    <property type="match status" value="1"/>
</dbReference>
<dbReference type="PANTHER" id="PTHR30097:SF15">
    <property type="entry name" value="CATION EFFLUX SYSTEM PROTEIN CUSB"/>
    <property type="match status" value="1"/>
</dbReference>
<dbReference type="FunFam" id="2.40.30.170:FF:000010">
    <property type="entry name" value="Efflux RND transporter periplasmic adaptor subunit"/>
    <property type="match status" value="1"/>
</dbReference>
<dbReference type="SUPFAM" id="SSF111369">
    <property type="entry name" value="HlyD-like secretion proteins"/>
    <property type="match status" value="1"/>
</dbReference>
<dbReference type="EMBL" id="CAADFU010000066">
    <property type="protein sequence ID" value="VFK46054.1"/>
    <property type="molecule type" value="Genomic_DNA"/>
</dbReference>
<keyword evidence="2" id="KW-0813">Transport</keyword>
<evidence type="ECO:0000313" key="9">
    <source>
        <dbReference type="EMBL" id="VFK40543.1"/>
    </source>
</evidence>
<dbReference type="InterPro" id="IPR006143">
    <property type="entry name" value="RND_pump_MFP"/>
</dbReference>
<dbReference type="AlphaFoldDB" id="A0A450YGD8"/>
<evidence type="ECO:0000259" key="7">
    <source>
        <dbReference type="Pfam" id="PF25954"/>
    </source>
</evidence>
<feature type="compositionally biased region" description="Acidic residues" evidence="3">
    <location>
        <begin position="94"/>
        <end position="105"/>
    </location>
</feature>
<dbReference type="Gene3D" id="2.40.420.20">
    <property type="match status" value="1"/>
</dbReference>
<feature type="domain" description="CusB-like barrel-sandwich hybrid" evidence="6">
    <location>
        <begin position="166"/>
        <end position="282"/>
    </location>
</feature>
<evidence type="ECO:0000313" key="10">
    <source>
        <dbReference type="EMBL" id="VFK46054.1"/>
    </source>
</evidence>
<feature type="domain" description="CzcB-like C-terminal circularly permuted SH3-like" evidence="8">
    <location>
        <begin position="370"/>
        <end position="428"/>
    </location>
</feature>
<dbReference type="InterPro" id="IPR058790">
    <property type="entry name" value="BSH_CusB"/>
</dbReference>
<feature type="region of interest" description="Disordered" evidence="3">
    <location>
        <begin position="94"/>
        <end position="122"/>
    </location>
</feature>
<feature type="domain" description="CusB-like beta-barrel" evidence="7">
    <location>
        <begin position="286"/>
        <end position="361"/>
    </location>
</feature>
<evidence type="ECO:0000259" key="6">
    <source>
        <dbReference type="Pfam" id="PF25919"/>
    </source>
</evidence>
<dbReference type="GO" id="GO:0030288">
    <property type="term" value="C:outer membrane-bounded periplasmic space"/>
    <property type="evidence" value="ECO:0007669"/>
    <property type="project" value="TreeGrafter"/>
</dbReference>
<keyword evidence="4" id="KW-1133">Transmembrane helix</keyword>
<name>A0A450YGD8_9GAMM</name>
<dbReference type="InterPro" id="IPR058649">
    <property type="entry name" value="CzcB_C"/>
</dbReference>
<dbReference type="InterPro" id="IPR051909">
    <property type="entry name" value="MFP_Cation_Efflux"/>
</dbReference>
<evidence type="ECO:0000256" key="3">
    <source>
        <dbReference type="SAM" id="MobiDB-lite"/>
    </source>
</evidence>
<accession>A0A450YGD8</accession>
<keyword evidence="4" id="KW-0812">Transmembrane</keyword>
<dbReference type="Pfam" id="PF25954">
    <property type="entry name" value="Beta-barrel_RND_2"/>
    <property type="match status" value="1"/>
</dbReference>
<feature type="transmembrane region" description="Helical" evidence="4">
    <location>
        <begin position="27"/>
        <end position="50"/>
    </location>
</feature>
<proteinExistence type="inferred from homology"/>
<dbReference type="EMBL" id="CAADFR010000062">
    <property type="protein sequence ID" value="VFK40543.1"/>
    <property type="molecule type" value="Genomic_DNA"/>
</dbReference>
<dbReference type="InterPro" id="IPR058792">
    <property type="entry name" value="Beta-barrel_RND_2"/>
</dbReference>
<evidence type="ECO:0000256" key="2">
    <source>
        <dbReference type="ARBA" id="ARBA00022448"/>
    </source>
</evidence>
<protein>
    <submittedName>
        <fullName evidence="9">Membrane fusion protein, Cu(I)/Ag(I) efflux system</fullName>
    </submittedName>
</protein>
<dbReference type="Gene3D" id="2.40.50.100">
    <property type="match status" value="1"/>
</dbReference>
<dbReference type="GO" id="GO:0060003">
    <property type="term" value="P:copper ion export"/>
    <property type="evidence" value="ECO:0007669"/>
    <property type="project" value="TreeGrafter"/>
</dbReference>
<evidence type="ECO:0000259" key="5">
    <source>
        <dbReference type="Pfam" id="PF19335"/>
    </source>
</evidence>
<dbReference type="GO" id="GO:0022857">
    <property type="term" value="F:transmembrane transporter activity"/>
    <property type="evidence" value="ECO:0007669"/>
    <property type="project" value="InterPro"/>
</dbReference>
<dbReference type="InterPro" id="IPR045800">
    <property type="entry name" value="HMBD"/>
</dbReference>
<reference evidence="9" key="1">
    <citation type="submission" date="2019-02" db="EMBL/GenBank/DDBJ databases">
        <authorList>
            <person name="Gruber-Vodicka R. H."/>
            <person name="Seah K. B. B."/>
        </authorList>
    </citation>
    <scope>NUCLEOTIDE SEQUENCE</scope>
    <source>
        <strain evidence="10">BECK_S1320</strain>
        <strain evidence="9">BECK_S1321</strain>
    </source>
</reference>
<organism evidence="9">
    <name type="scientific">Candidatus Kentrum sp. SD</name>
    <dbReference type="NCBI Taxonomy" id="2126332"/>
    <lineage>
        <taxon>Bacteria</taxon>
        <taxon>Pseudomonadati</taxon>
        <taxon>Pseudomonadota</taxon>
        <taxon>Gammaproteobacteria</taxon>
        <taxon>Candidatus Kentrum</taxon>
    </lineage>
</organism>
<comment type="similarity">
    <text evidence="1">Belongs to the membrane fusion protein (MFP) (TC 8.A.1) family.</text>
</comment>
<evidence type="ECO:0000256" key="4">
    <source>
        <dbReference type="SAM" id="Phobius"/>
    </source>
</evidence>
<evidence type="ECO:0000259" key="8">
    <source>
        <dbReference type="Pfam" id="PF25975"/>
    </source>
</evidence>
<dbReference type="GO" id="GO:0016020">
    <property type="term" value="C:membrane"/>
    <property type="evidence" value="ECO:0007669"/>
    <property type="project" value="InterPro"/>
</dbReference>
<dbReference type="Pfam" id="PF19335">
    <property type="entry name" value="HMBD"/>
    <property type="match status" value="1"/>
</dbReference>
<dbReference type="Gene3D" id="2.40.30.170">
    <property type="match status" value="1"/>
</dbReference>